<comment type="function">
    <text evidence="3">One of the primary rRNA binding proteins, it binds directly to 16S rRNA where it helps nucleate assembly of the platform of the 30S subunit by binding and bridging several RNA helices of the 16S rRNA.</text>
</comment>
<dbReference type="Gene3D" id="1.10.287.10">
    <property type="entry name" value="S15/NS1, RNA-binding"/>
    <property type="match status" value="1"/>
</dbReference>
<organism evidence="5 6">
    <name type="scientific">Candidatus Vampirococcus lugosii</name>
    <dbReference type="NCBI Taxonomy" id="2789015"/>
    <lineage>
        <taxon>Bacteria</taxon>
        <taxon>Candidatus Absconditibacteriota</taxon>
        <taxon>Vampirococcus</taxon>
    </lineage>
</organism>
<gene>
    <name evidence="3" type="primary">rpsO</name>
    <name evidence="5" type="ORF">VAMP_344n4</name>
</gene>
<dbReference type="RefSeq" id="WP_213349799.1">
    <property type="nucleotide sequence ID" value="NZ_JAEDAM010000079.1"/>
</dbReference>
<evidence type="ECO:0000256" key="1">
    <source>
        <dbReference type="ARBA" id="ARBA00022980"/>
    </source>
</evidence>
<keyword evidence="6" id="KW-1185">Reference proteome</keyword>
<dbReference type="Pfam" id="PF00312">
    <property type="entry name" value="Ribosomal_S15"/>
    <property type="match status" value="1"/>
</dbReference>
<keyword evidence="2 3" id="KW-0687">Ribonucleoprotein</keyword>
<proteinExistence type="inferred from homology"/>
<keyword evidence="1 3" id="KW-0689">Ribosomal protein</keyword>
<dbReference type="CDD" id="cd00353">
    <property type="entry name" value="Ribosomal_S15p_S13e"/>
    <property type="match status" value="1"/>
</dbReference>
<dbReference type="InterPro" id="IPR005290">
    <property type="entry name" value="Ribosomal_uS15_bac-type"/>
</dbReference>
<evidence type="ECO:0000256" key="2">
    <source>
        <dbReference type="ARBA" id="ARBA00023274"/>
    </source>
</evidence>
<protein>
    <recommendedName>
        <fullName evidence="3">Small ribosomal subunit protein uS15</fullName>
    </recommendedName>
</protein>
<dbReference type="Proteomes" id="UP000680365">
    <property type="component" value="Unassembled WGS sequence"/>
</dbReference>
<dbReference type="NCBIfam" id="TIGR00952">
    <property type="entry name" value="S15_bact"/>
    <property type="match status" value="1"/>
</dbReference>
<name>A0ABS5QMD2_9BACT</name>
<dbReference type="SMART" id="SM01387">
    <property type="entry name" value="Ribosomal_S15"/>
    <property type="match status" value="1"/>
</dbReference>
<dbReference type="InterPro" id="IPR009068">
    <property type="entry name" value="uS15_NS1_RNA-bd_sf"/>
</dbReference>
<dbReference type="EMBL" id="JAEDAM010000079">
    <property type="protein sequence ID" value="MBS8122366.1"/>
    <property type="molecule type" value="Genomic_DNA"/>
</dbReference>
<comment type="function">
    <text evidence="3">Forms an intersubunit bridge (bridge B4) with the 23S rRNA of the 50S subunit in the ribosome.</text>
</comment>
<evidence type="ECO:0000313" key="6">
    <source>
        <dbReference type="Proteomes" id="UP000680365"/>
    </source>
</evidence>
<sequence length="86" mass="10313">MLKQLHDFIKPFQRHEKDNGSPEVQISSLTFEITSLQKHLKEHPQDVDAKRSLLKKVARRRKYLKYLKQNELDRFTLVSKKLKLKV</sequence>
<comment type="caution">
    <text evidence="5">The sequence shown here is derived from an EMBL/GenBank/DDBJ whole genome shotgun (WGS) entry which is preliminary data.</text>
</comment>
<dbReference type="InterPro" id="IPR000589">
    <property type="entry name" value="Ribosomal_uS15"/>
</dbReference>
<evidence type="ECO:0000256" key="4">
    <source>
        <dbReference type="RuleBase" id="RU003919"/>
    </source>
</evidence>
<dbReference type="PANTHER" id="PTHR23321">
    <property type="entry name" value="RIBOSOMAL PROTEIN S15, BACTERIAL AND ORGANELLAR"/>
    <property type="match status" value="1"/>
</dbReference>
<accession>A0ABS5QMD2</accession>
<evidence type="ECO:0000313" key="5">
    <source>
        <dbReference type="EMBL" id="MBS8122366.1"/>
    </source>
</evidence>
<comment type="subunit">
    <text evidence="3">Part of the 30S ribosomal subunit. Forms a bridge to the 50S subunit in the 70S ribosome, contacting the 23S rRNA.</text>
</comment>
<dbReference type="GO" id="GO:0005840">
    <property type="term" value="C:ribosome"/>
    <property type="evidence" value="ECO:0007669"/>
    <property type="project" value="UniProtKB-KW"/>
</dbReference>
<dbReference type="PANTHER" id="PTHR23321:SF26">
    <property type="entry name" value="SMALL RIBOSOMAL SUBUNIT PROTEIN US15M"/>
    <property type="match status" value="1"/>
</dbReference>
<comment type="similarity">
    <text evidence="3 4">Belongs to the universal ribosomal protein uS15 family.</text>
</comment>
<dbReference type="SUPFAM" id="SSF47060">
    <property type="entry name" value="S15/NS1 RNA-binding domain"/>
    <property type="match status" value="1"/>
</dbReference>
<evidence type="ECO:0000256" key="3">
    <source>
        <dbReference type="HAMAP-Rule" id="MF_01343"/>
    </source>
</evidence>
<keyword evidence="3" id="KW-0694">RNA-binding</keyword>
<keyword evidence="3" id="KW-0699">rRNA-binding</keyword>
<dbReference type="HAMAP" id="MF_01343_B">
    <property type="entry name" value="Ribosomal_uS15_B"/>
    <property type="match status" value="1"/>
</dbReference>
<reference evidence="5 6" key="1">
    <citation type="journal article" date="2021" name="Nat. Commun.">
        <title>Reductive evolution and unique predatory mode in the CPR bacterium Vampirococcus lugosii.</title>
        <authorList>
            <person name="Moreira D."/>
            <person name="Zivanovic Y."/>
            <person name="Lopez-Archilla A.I."/>
            <person name="Iniesto M."/>
            <person name="Lopez-Garcia P."/>
        </authorList>
    </citation>
    <scope>NUCLEOTIDE SEQUENCE [LARGE SCALE GENOMIC DNA]</scope>
    <source>
        <strain evidence="5">Chiprana</strain>
    </source>
</reference>